<dbReference type="GO" id="GO:0015833">
    <property type="term" value="P:peptide transport"/>
    <property type="evidence" value="ECO:0007669"/>
    <property type="project" value="TreeGrafter"/>
</dbReference>
<evidence type="ECO:0000313" key="2">
    <source>
        <dbReference type="EMBL" id="SVA18251.1"/>
    </source>
</evidence>
<dbReference type="GO" id="GO:1904680">
    <property type="term" value="F:peptide transmembrane transporter activity"/>
    <property type="evidence" value="ECO:0007669"/>
    <property type="project" value="TreeGrafter"/>
</dbReference>
<evidence type="ECO:0000259" key="1">
    <source>
        <dbReference type="Pfam" id="PF00496"/>
    </source>
</evidence>
<dbReference type="InterPro" id="IPR000914">
    <property type="entry name" value="SBP_5_dom"/>
</dbReference>
<name>A0A381TS12_9ZZZZ</name>
<dbReference type="Gene3D" id="3.10.105.10">
    <property type="entry name" value="Dipeptide-binding Protein, Domain 3"/>
    <property type="match status" value="1"/>
</dbReference>
<dbReference type="PANTHER" id="PTHR30290">
    <property type="entry name" value="PERIPLASMIC BINDING COMPONENT OF ABC TRANSPORTER"/>
    <property type="match status" value="1"/>
</dbReference>
<dbReference type="GO" id="GO:0043190">
    <property type="term" value="C:ATP-binding cassette (ABC) transporter complex"/>
    <property type="evidence" value="ECO:0007669"/>
    <property type="project" value="InterPro"/>
</dbReference>
<dbReference type="InterPro" id="IPR030678">
    <property type="entry name" value="Peptide/Ni-bd"/>
</dbReference>
<protein>
    <recommendedName>
        <fullName evidence="1">Solute-binding protein family 5 domain-containing protein</fullName>
    </recommendedName>
</protein>
<dbReference type="AlphaFoldDB" id="A0A381TS12"/>
<proteinExistence type="predicted"/>
<dbReference type="InterPro" id="IPR039424">
    <property type="entry name" value="SBP_5"/>
</dbReference>
<feature type="domain" description="Solute-binding protein family 5" evidence="1">
    <location>
        <begin position="122"/>
        <end position="501"/>
    </location>
</feature>
<sequence>MHLYMNPVANALIALLGMLALIGCGTNDKGDPRAEPPRDVVQEIISYPVGGVLPNDLTWETNNEDPIFASPNAKPGGTFRAYVLAFPLTIRRVGPDSNGSFAGYTRAGFLSLVSLHPNTRNFIPTLATHWAFDDDGKTVYYRLHPNAKWSDGTPITADDYLYALDFMRSKHIVAPWYNNHYTTQIVNVVKYDDYTISVEGGSAKPKDEILYEYSMGPVPKHFHVLDQNWVRENNWKVEPNNGPYQFSKIEKGKYIEFTRKQDWWGNDLKYYRYRFNPDRIRVRVIRDVNIALQHFFKGELDTFGGVLPEFWHDKFKGKDFDNGYIHKIWFYTDNPQPASGMWLNQSNSILSDRKVRYGLAHAMNIDKVITTVLRGDYRRQHTHHEGYGDYSNPSIRARAFDLTTANTLLDEAGWTERNDLGIRTKGQQTLSLRVTYGQSHHTPRLVILREEAKKAGIDLTLQLLDSSISFKQMLEKKHQIAWMGWSGGGLSPRYRQFYHSDNANKPQNNNLTNNAVPQMDTLIDQYRAATEKTDRVELAHQLEQMLHDTGAVIFTFKVPYTRDAYWRWMKLPEFRGTRVGGLFNPMGGQFWIDELERQSVLDNTAPETAPVSILDTTYLSE</sequence>
<accession>A0A381TS12</accession>
<reference evidence="2" key="1">
    <citation type="submission" date="2018-05" db="EMBL/GenBank/DDBJ databases">
        <authorList>
            <person name="Lanie J.A."/>
            <person name="Ng W.-L."/>
            <person name="Kazmierczak K.M."/>
            <person name="Andrzejewski T.M."/>
            <person name="Davidsen T.M."/>
            <person name="Wayne K.J."/>
            <person name="Tettelin H."/>
            <person name="Glass J.I."/>
            <person name="Rusch D."/>
            <person name="Podicherti R."/>
            <person name="Tsui H.-C.T."/>
            <person name="Winkler M.E."/>
        </authorList>
    </citation>
    <scope>NUCLEOTIDE SEQUENCE</scope>
</reference>
<dbReference type="GO" id="GO:0042597">
    <property type="term" value="C:periplasmic space"/>
    <property type="evidence" value="ECO:0007669"/>
    <property type="project" value="UniProtKB-ARBA"/>
</dbReference>
<dbReference type="CDD" id="cd08497">
    <property type="entry name" value="MbnE-like"/>
    <property type="match status" value="1"/>
</dbReference>
<dbReference type="Gene3D" id="3.40.190.10">
    <property type="entry name" value="Periplasmic binding protein-like II"/>
    <property type="match status" value="1"/>
</dbReference>
<dbReference type="Pfam" id="PF00496">
    <property type="entry name" value="SBP_bac_5"/>
    <property type="match status" value="1"/>
</dbReference>
<dbReference type="PIRSF" id="PIRSF002741">
    <property type="entry name" value="MppA"/>
    <property type="match status" value="1"/>
</dbReference>
<dbReference type="EMBL" id="UINC01004984">
    <property type="protein sequence ID" value="SVA18251.1"/>
    <property type="molecule type" value="Genomic_DNA"/>
</dbReference>
<gene>
    <name evidence="2" type="ORF">METZ01_LOCUS71105</name>
</gene>
<organism evidence="2">
    <name type="scientific">marine metagenome</name>
    <dbReference type="NCBI Taxonomy" id="408172"/>
    <lineage>
        <taxon>unclassified sequences</taxon>
        <taxon>metagenomes</taxon>
        <taxon>ecological metagenomes</taxon>
    </lineage>
</organism>
<dbReference type="SUPFAM" id="SSF53850">
    <property type="entry name" value="Periplasmic binding protein-like II"/>
    <property type="match status" value="1"/>
</dbReference>
<dbReference type="Gene3D" id="3.90.76.10">
    <property type="entry name" value="Dipeptide-binding Protein, Domain 1"/>
    <property type="match status" value="1"/>
</dbReference>